<dbReference type="InterPro" id="IPR053134">
    <property type="entry name" value="RNA-dir_DNA_polymerase"/>
</dbReference>
<feature type="domain" description="Retrotransposon gag" evidence="3">
    <location>
        <begin position="372"/>
        <end position="464"/>
    </location>
</feature>
<feature type="region of interest" description="Disordered" evidence="1">
    <location>
        <begin position="1"/>
        <end position="44"/>
    </location>
</feature>
<evidence type="ECO:0000259" key="3">
    <source>
        <dbReference type="Pfam" id="PF03732"/>
    </source>
</evidence>
<evidence type="ECO:0000259" key="2">
    <source>
        <dbReference type="Pfam" id="PF00078"/>
    </source>
</evidence>
<dbReference type="InterPro" id="IPR043128">
    <property type="entry name" value="Rev_trsase/Diguanyl_cyclase"/>
</dbReference>
<evidence type="ECO:0000313" key="4">
    <source>
        <dbReference type="EMBL" id="GAU30099.1"/>
    </source>
</evidence>
<dbReference type="SUPFAM" id="SSF50630">
    <property type="entry name" value="Acid proteases"/>
    <property type="match status" value="1"/>
</dbReference>
<evidence type="ECO:0000256" key="1">
    <source>
        <dbReference type="SAM" id="MobiDB-lite"/>
    </source>
</evidence>
<feature type="compositionally biased region" description="Basic and acidic residues" evidence="1">
    <location>
        <begin position="1"/>
        <end position="36"/>
    </location>
</feature>
<feature type="compositionally biased region" description="Low complexity" evidence="1">
    <location>
        <begin position="612"/>
        <end position="633"/>
    </location>
</feature>
<feature type="region of interest" description="Disordered" evidence="1">
    <location>
        <begin position="1199"/>
        <end position="1221"/>
    </location>
</feature>
<dbReference type="InterPro" id="IPR000477">
    <property type="entry name" value="RT_dom"/>
</dbReference>
<feature type="region of interest" description="Disordered" evidence="1">
    <location>
        <begin position="52"/>
        <end position="71"/>
    </location>
</feature>
<dbReference type="Gene3D" id="2.40.70.10">
    <property type="entry name" value="Acid Proteases"/>
    <property type="match status" value="2"/>
</dbReference>
<dbReference type="Proteomes" id="UP000242715">
    <property type="component" value="Unassembled WGS sequence"/>
</dbReference>
<keyword evidence="5" id="KW-1185">Reference proteome</keyword>
<name>A0A2Z6NED0_TRISU</name>
<feature type="domain" description="Reverse transcriptase" evidence="2">
    <location>
        <begin position="1252"/>
        <end position="1342"/>
    </location>
</feature>
<dbReference type="OrthoDB" id="1427857at2759"/>
<feature type="compositionally biased region" description="Basic and acidic residues" evidence="1">
    <location>
        <begin position="739"/>
        <end position="780"/>
    </location>
</feature>
<feature type="compositionally biased region" description="Polar residues" evidence="1">
    <location>
        <begin position="260"/>
        <end position="275"/>
    </location>
</feature>
<protein>
    <submittedName>
        <fullName evidence="4">Uncharacterized protein</fullName>
    </submittedName>
</protein>
<feature type="compositionally biased region" description="Basic residues" evidence="1">
    <location>
        <begin position="129"/>
        <end position="138"/>
    </location>
</feature>
<dbReference type="EMBL" id="DF973417">
    <property type="protein sequence ID" value="GAU30099.1"/>
    <property type="molecule type" value="Genomic_DNA"/>
</dbReference>
<dbReference type="CDD" id="cd01647">
    <property type="entry name" value="RT_LTR"/>
    <property type="match status" value="1"/>
</dbReference>
<proteinExistence type="predicted"/>
<feature type="region of interest" description="Disordered" evidence="1">
    <location>
        <begin position="107"/>
        <end position="184"/>
    </location>
</feature>
<gene>
    <name evidence="4" type="ORF">TSUD_55830</name>
</gene>
<feature type="region of interest" description="Disordered" evidence="1">
    <location>
        <begin position="698"/>
        <end position="798"/>
    </location>
</feature>
<dbReference type="Gene3D" id="3.10.10.10">
    <property type="entry name" value="HIV Type 1 Reverse Transcriptase, subunit A, domain 1"/>
    <property type="match status" value="1"/>
</dbReference>
<dbReference type="Pfam" id="PF03732">
    <property type="entry name" value="Retrotrans_gag"/>
    <property type="match status" value="1"/>
</dbReference>
<reference evidence="5" key="1">
    <citation type="journal article" date="2017" name="Front. Plant Sci.">
        <title>Climate Clever Clovers: New Paradigm to Reduce the Environmental Footprint of Ruminants by Breeding Low Methanogenic Forages Utilizing Haplotype Variation.</title>
        <authorList>
            <person name="Kaur P."/>
            <person name="Appels R."/>
            <person name="Bayer P.E."/>
            <person name="Keeble-Gagnere G."/>
            <person name="Wang J."/>
            <person name="Hirakawa H."/>
            <person name="Shirasawa K."/>
            <person name="Vercoe P."/>
            <person name="Stefanova K."/>
            <person name="Durmic Z."/>
            <person name="Nichols P."/>
            <person name="Revell C."/>
            <person name="Isobe S.N."/>
            <person name="Edwards D."/>
            <person name="Erskine W."/>
        </authorList>
    </citation>
    <scope>NUCLEOTIDE SEQUENCE [LARGE SCALE GENOMIC DNA]</scope>
    <source>
        <strain evidence="5">cv. Daliak</strain>
    </source>
</reference>
<sequence>MMTRLGRDGVPRNSRHEQRDRPEREAPPRVNPRDENFTPLTKRRSQILKEVMSTQIIKRPPPNPRPMGDEAGQWCEYHQAYGHNTDNCRTFHMHIEKLVQEGHLGRYVQGRGGGHHDKRSDMRSAPNKHSSRSPKRGRGREESRDKESGGGHERNERGVVNTIAGGFSGGGVMTSPGAPAQATWRTAPRRVWKELSILTSRARRGRGGARRHCLLLKVLLFLCMRGNAQGKLLYDPEIEKTAKKNRKTARLARETTRLTNNAEKQSDTEVSSTITSDDEIRTMGDKNPPPPPPPVRTLGDYGQNNGRNANLGFQPVNPVSFDIKNTVLNALKENQYSGAESQCPNLHLEHFDEACGYTDPPNVSESDKKLRLFKLSLTGRARDWIDTLPPNTIATWDELAIKFKERYFPIHKFLERRNEITTFEREAESLYDAWEKFKLCLKKCPNHGLDNTTQMQHFTQGLRPQTRMVLDASAGGSLRNKVESQARELIENMAQNEYRVQNDRGPKKKPGKLELDIGTALLAGQSKMSNNIESLLKIFTNQSASQAQVNAAQGVTCDFCHQNHANGECFPAGSEEALYLANFRKSNPNSNPFSNTYNKGWRDHPNFGWGGNTSQSQQQTPPPQNSQQKNSSPLEDKLDQFIKFTQGGFEAMRISQDQLKATQTQMQANQDIANKNTEASIKNLETQIGQLSRQFPATQNKGFEGSTKDNPRNESCMAINLRSREVPSPEVVSKKKGKLRDAGGEKREAEKEKNESEGEVEKEWEIVTESDKERDEVVEKKKGKSVAVQEDQKGNERSVHAKLPYTRKKKAKEEDPTQFKKFMKMLHSLQMNIPFAEALEQMPVCAKFLKELLTKKRKPLDDETVNMTEERALCDLGASINLMPLSMMKRIPGAVAKPTKMQLSLADRSITHPYGILQNVLVRCAEFVFPADFVILDMEEDAEVCFQVFEATTFGGPVPECFKVEVLEEVEGEPLSLEEALLAEKLKKDDDALVWSSGGINSPFCLHKKITEEEFKMGFPMDEDIPRGQGKVQVWGCDDFTDFEGIYPHDDDPLVISMVTAGFQIKRAMVDSGSSANVLFWKVFEKLGLPKEVMREDRGALLGFSGESVEILGYVDLRTTFGEGENAKTIMVKYIIVDGQSSYNLILGRPALNGLGAIVFTSHLCIKYPLEGDEAERKKIVNDQRCNFLDLDPRDFSREEEEWHPRPAEEQRKRKMSLEKQKTVEEETQKLVNAKFIREVKYPTWLANVVMVKKASGKWRMCTDYTDLNKMCPKDDYPLPSIDQLVDNASGYGLLSFMDAYLGYNQIRMHPEDEEKTAFMTDRANFCYKVMPFGLKNVGATCRGDFWMSSY</sequence>
<dbReference type="PANTHER" id="PTHR24559">
    <property type="entry name" value="TRANSPOSON TY3-I GAG-POL POLYPROTEIN"/>
    <property type="match status" value="1"/>
</dbReference>
<dbReference type="PANTHER" id="PTHR24559:SF444">
    <property type="entry name" value="REVERSE TRANSCRIPTASE DOMAIN-CONTAINING PROTEIN"/>
    <property type="match status" value="1"/>
</dbReference>
<feature type="compositionally biased region" description="Polar residues" evidence="1">
    <location>
        <begin position="586"/>
        <end position="598"/>
    </location>
</feature>
<evidence type="ECO:0000313" key="5">
    <source>
        <dbReference type="Proteomes" id="UP000242715"/>
    </source>
</evidence>
<dbReference type="InterPro" id="IPR043502">
    <property type="entry name" value="DNA/RNA_pol_sf"/>
</dbReference>
<organism evidence="4 5">
    <name type="scientific">Trifolium subterraneum</name>
    <name type="common">Subterranean clover</name>
    <dbReference type="NCBI Taxonomy" id="3900"/>
    <lineage>
        <taxon>Eukaryota</taxon>
        <taxon>Viridiplantae</taxon>
        <taxon>Streptophyta</taxon>
        <taxon>Embryophyta</taxon>
        <taxon>Tracheophyta</taxon>
        <taxon>Spermatophyta</taxon>
        <taxon>Magnoliopsida</taxon>
        <taxon>eudicotyledons</taxon>
        <taxon>Gunneridae</taxon>
        <taxon>Pentapetalae</taxon>
        <taxon>rosids</taxon>
        <taxon>fabids</taxon>
        <taxon>Fabales</taxon>
        <taxon>Fabaceae</taxon>
        <taxon>Papilionoideae</taxon>
        <taxon>50 kb inversion clade</taxon>
        <taxon>NPAAA clade</taxon>
        <taxon>Hologalegina</taxon>
        <taxon>IRL clade</taxon>
        <taxon>Trifolieae</taxon>
        <taxon>Trifolium</taxon>
    </lineage>
</organism>
<dbReference type="SUPFAM" id="SSF56672">
    <property type="entry name" value="DNA/RNA polymerases"/>
    <property type="match status" value="1"/>
</dbReference>
<dbReference type="Pfam" id="PF00078">
    <property type="entry name" value="RVT_1"/>
    <property type="match status" value="1"/>
</dbReference>
<accession>A0A2Z6NED0</accession>
<dbReference type="InterPro" id="IPR005162">
    <property type="entry name" value="Retrotrans_gag_dom"/>
</dbReference>
<feature type="region of interest" description="Disordered" evidence="1">
    <location>
        <begin position="586"/>
        <end position="634"/>
    </location>
</feature>
<feature type="region of interest" description="Disordered" evidence="1">
    <location>
        <begin position="244"/>
        <end position="294"/>
    </location>
</feature>
<feature type="compositionally biased region" description="Basic and acidic residues" evidence="1">
    <location>
        <begin position="139"/>
        <end position="157"/>
    </location>
</feature>
<dbReference type="CDD" id="cd00303">
    <property type="entry name" value="retropepsin_like"/>
    <property type="match status" value="2"/>
</dbReference>
<dbReference type="Gene3D" id="3.30.70.270">
    <property type="match status" value="1"/>
</dbReference>
<dbReference type="InterPro" id="IPR021109">
    <property type="entry name" value="Peptidase_aspartic_dom_sf"/>
</dbReference>